<comment type="caution">
    <text evidence="2">The sequence shown here is derived from an EMBL/GenBank/DDBJ whole genome shotgun (WGS) entry which is preliminary data.</text>
</comment>
<evidence type="ECO:0000256" key="1">
    <source>
        <dbReference type="SAM" id="SignalP"/>
    </source>
</evidence>
<sequence>MRKTILAAALVLVSGQSFAQTEPGSPAVMSNFNYDYLEARIGASPVTFGAAMSKSIHPNAHVLGRIDSEFEGDYDAAAGFGFHAPINNWADFTGEMLVRLVDTGNESRFGLDRGTETGMELNLGVRQWLGPQLEVGGKGSYISIDNNKEWAGSAYIRFHSTELFSIGAEARINDFYGDQLMFTTRFKY</sequence>
<proteinExistence type="predicted"/>
<dbReference type="EMBL" id="LLEI02000032">
    <property type="protein sequence ID" value="OAJ93752.1"/>
    <property type="molecule type" value="Genomic_DNA"/>
</dbReference>
<evidence type="ECO:0000313" key="3">
    <source>
        <dbReference type="Proteomes" id="UP000078406"/>
    </source>
</evidence>
<protein>
    <recommendedName>
        <fullName evidence="4">Outer membrane protein beta-barrel domain-containing protein</fullName>
    </recommendedName>
</protein>
<accession>A0A177XYS8</accession>
<dbReference type="AlphaFoldDB" id="A0A177XYS8"/>
<gene>
    <name evidence="2" type="ORF">APB76_11005</name>
</gene>
<feature type="chain" id="PRO_5008079333" description="Outer membrane protein beta-barrel domain-containing protein" evidence="1">
    <location>
        <begin position="20"/>
        <end position="188"/>
    </location>
</feature>
<feature type="signal peptide" evidence="1">
    <location>
        <begin position="1"/>
        <end position="19"/>
    </location>
</feature>
<keyword evidence="1" id="KW-0732">Signal</keyword>
<dbReference type="Proteomes" id="UP000078406">
    <property type="component" value="Unassembled WGS sequence"/>
</dbReference>
<reference evidence="2 3" key="1">
    <citation type="journal article" date="2016" name="Syst. Appl. Microbiol.">
        <title>Vibrio bivalvicida sp. nov., a novel larval pathogen for bivalve molluscs reared in a hatchery.</title>
        <authorList>
            <person name="Dubert J."/>
            <person name="Romalde J.L."/>
            <person name="Prado S."/>
            <person name="Barja J.L."/>
        </authorList>
    </citation>
    <scope>NUCLEOTIDE SEQUENCE [LARGE SCALE GENOMIC DNA]</scope>
    <source>
        <strain evidence="2 3">605</strain>
    </source>
</reference>
<evidence type="ECO:0000313" key="2">
    <source>
        <dbReference type="EMBL" id="OAJ93752.1"/>
    </source>
</evidence>
<dbReference type="RefSeq" id="WP_054961671.1">
    <property type="nucleotide sequence ID" value="NZ_LLEI02000032.1"/>
</dbReference>
<name>A0A177XYS8_9VIBR</name>
<organism evidence="2 3">
    <name type="scientific">Vibrio bivalvicida</name>
    <dbReference type="NCBI Taxonomy" id="1276888"/>
    <lineage>
        <taxon>Bacteria</taxon>
        <taxon>Pseudomonadati</taxon>
        <taxon>Pseudomonadota</taxon>
        <taxon>Gammaproteobacteria</taxon>
        <taxon>Vibrionales</taxon>
        <taxon>Vibrionaceae</taxon>
        <taxon>Vibrio</taxon>
        <taxon>Vibrio oreintalis group</taxon>
    </lineage>
</organism>
<evidence type="ECO:0008006" key="4">
    <source>
        <dbReference type="Google" id="ProtNLM"/>
    </source>
</evidence>